<organism evidence="8 9">
    <name type="scientific">Caulobacter mirabilis</name>
    <dbReference type="NCBI Taxonomy" id="69666"/>
    <lineage>
        <taxon>Bacteria</taxon>
        <taxon>Pseudomonadati</taxon>
        <taxon>Pseudomonadota</taxon>
        <taxon>Alphaproteobacteria</taxon>
        <taxon>Caulobacterales</taxon>
        <taxon>Caulobacteraceae</taxon>
        <taxon>Caulobacter</taxon>
    </lineage>
</organism>
<feature type="transmembrane region" description="Helical" evidence="6">
    <location>
        <begin position="312"/>
        <end position="338"/>
    </location>
</feature>
<evidence type="ECO:0000256" key="5">
    <source>
        <dbReference type="ARBA" id="ARBA00023136"/>
    </source>
</evidence>
<keyword evidence="3 6" id="KW-0812">Transmembrane</keyword>
<dbReference type="Proteomes" id="UP000228945">
    <property type="component" value="Chromosome"/>
</dbReference>
<dbReference type="InterPro" id="IPR011701">
    <property type="entry name" value="MFS"/>
</dbReference>
<sequence length="407" mass="42746">MTAAAPPVAPGASPQGDRRALFVLLAIVFVNMAGFGLIIPLLPFYAKAFDAPDWQVFVLFAAFSVGNFVGEQIWGRLSDRIGRRPVLIVTLFGAAATYVLLAFAPSLWIACAIRLIGGILSSNISTIQGYLADITPPDRRAGRLGLMGAAFSLGFVTGPTIGGILAHPELGVAGFRPPLLLAAVLAACAGLGVILFVRETRRLHRDAPRRGRLEGLSEAFRHPVIWRALCVTLISIAGFAGMEATFGLWGEAKFGWGPREIGFCFLVIGVVAALAQGLLTGRAVRRFGEVGALMIGLALMAVGFAYQPFVTWWPLAVFGMILVALGQSLAFPSIGALISKAAPSDRQGEMMGLNTAAGALARIFGPLSAAPLYAAFGAGAPFAVASFLCLPALLMAWQVSKAARRPA</sequence>
<accession>A0A2D2B136</accession>
<feature type="transmembrane region" description="Helical" evidence="6">
    <location>
        <begin position="115"/>
        <end position="132"/>
    </location>
</feature>
<name>A0A2D2B136_9CAUL</name>
<dbReference type="GO" id="GO:0016020">
    <property type="term" value="C:membrane"/>
    <property type="evidence" value="ECO:0007669"/>
    <property type="project" value="UniProtKB-SubCell"/>
</dbReference>
<feature type="transmembrane region" description="Helical" evidence="6">
    <location>
        <begin position="54"/>
        <end position="74"/>
    </location>
</feature>
<dbReference type="KEGG" id="cmb:CSW64_17055"/>
<dbReference type="AlphaFoldDB" id="A0A2D2B136"/>
<evidence type="ECO:0000256" key="6">
    <source>
        <dbReference type="SAM" id="Phobius"/>
    </source>
</evidence>
<evidence type="ECO:0000313" key="9">
    <source>
        <dbReference type="Proteomes" id="UP000228945"/>
    </source>
</evidence>
<dbReference type="CDD" id="cd17330">
    <property type="entry name" value="MFS_SLC46_TetA_like"/>
    <property type="match status" value="1"/>
</dbReference>
<dbReference type="PANTHER" id="PTHR23504:SF15">
    <property type="entry name" value="MAJOR FACILITATOR SUPERFAMILY (MFS) PROFILE DOMAIN-CONTAINING PROTEIN"/>
    <property type="match status" value="1"/>
</dbReference>
<dbReference type="InterPro" id="IPR020846">
    <property type="entry name" value="MFS_dom"/>
</dbReference>
<dbReference type="Pfam" id="PF07690">
    <property type="entry name" value="MFS_1"/>
    <property type="match status" value="1"/>
</dbReference>
<dbReference type="Gene3D" id="1.20.1250.20">
    <property type="entry name" value="MFS general substrate transporter like domains"/>
    <property type="match status" value="1"/>
</dbReference>
<reference evidence="8 9" key="1">
    <citation type="submission" date="2017-10" db="EMBL/GenBank/DDBJ databases">
        <title>Genome sequence of Caulobacter mirabilis FWC38.</title>
        <authorList>
            <person name="Fiebig A."/>
            <person name="Crosson S."/>
        </authorList>
    </citation>
    <scope>NUCLEOTIDE SEQUENCE [LARGE SCALE GENOMIC DNA]</scope>
    <source>
        <strain evidence="8 9">FWC 38</strain>
    </source>
</reference>
<feature type="transmembrane region" description="Helical" evidence="6">
    <location>
        <begin position="144"/>
        <end position="167"/>
    </location>
</feature>
<feature type="transmembrane region" description="Helical" evidence="6">
    <location>
        <begin position="260"/>
        <end position="280"/>
    </location>
</feature>
<feature type="transmembrane region" description="Helical" evidence="6">
    <location>
        <begin position="219"/>
        <end position="240"/>
    </location>
</feature>
<dbReference type="PANTHER" id="PTHR23504">
    <property type="entry name" value="MAJOR FACILITATOR SUPERFAMILY DOMAIN-CONTAINING PROTEIN 10"/>
    <property type="match status" value="1"/>
</dbReference>
<feature type="transmembrane region" description="Helical" evidence="6">
    <location>
        <begin position="287"/>
        <end position="306"/>
    </location>
</feature>
<keyword evidence="5 6" id="KW-0472">Membrane</keyword>
<feature type="transmembrane region" description="Helical" evidence="6">
    <location>
        <begin position="373"/>
        <end position="397"/>
    </location>
</feature>
<feature type="transmembrane region" description="Helical" evidence="6">
    <location>
        <begin position="179"/>
        <end position="198"/>
    </location>
</feature>
<feature type="transmembrane region" description="Helical" evidence="6">
    <location>
        <begin position="21"/>
        <end position="42"/>
    </location>
</feature>
<feature type="transmembrane region" description="Helical" evidence="6">
    <location>
        <begin position="86"/>
        <end position="109"/>
    </location>
</feature>
<evidence type="ECO:0000256" key="2">
    <source>
        <dbReference type="ARBA" id="ARBA00022448"/>
    </source>
</evidence>
<proteinExistence type="predicted"/>
<dbReference type="InterPro" id="IPR036259">
    <property type="entry name" value="MFS_trans_sf"/>
</dbReference>
<feature type="domain" description="Major facilitator superfamily (MFS) profile" evidence="7">
    <location>
        <begin position="20"/>
        <end position="404"/>
    </location>
</feature>
<evidence type="ECO:0000259" key="7">
    <source>
        <dbReference type="PROSITE" id="PS50850"/>
    </source>
</evidence>
<dbReference type="InterPro" id="IPR001958">
    <property type="entry name" value="Tet-R_TetA/multi-R_MdtG-like"/>
</dbReference>
<keyword evidence="9" id="KW-1185">Reference proteome</keyword>
<dbReference type="RefSeq" id="WP_099623222.1">
    <property type="nucleotide sequence ID" value="NZ_CP024201.1"/>
</dbReference>
<dbReference type="PROSITE" id="PS50850">
    <property type="entry name" value="MFS"/>
    <property type="match status" value="1"/>
</dbReference>
<gene>
    <name evidence="8" type="ORF">CSW64_17055</name>
</gene>
<protein>
    <submittedName>
        <fullName evidence="8">MFS transporter</fullName>
    </submittedName>
</protein>
<feature type="transmembrane region" description="Helical" evidence="6">
    <location>
        <begin position="350"/>
        <end position="367"/>
    </location>
</feature>
<dbReference type="SUPFAM" id="SSF103473">
    <property type="entry name" value="MFS general substrate transporter"/>
    <property type="match status" value="1"/>
</dbReference>
<evidence type="ECO:0000313" key="8">
    <source>
        <dbReference type="EMBL" id="ATQ43974.1"/>
    </source>
</evidence>
<dbReference type="EMBL" id="CP024201">
    <property type="protein sequence ID" value="ATQ43974.1"/>
    <property type="molecule type" value="Genomic_DNA"/>
</dbReference>
<keyword evidence="2" id="KW-0813">Transport</keyword>
<dbReference type="PRINTS" id="PR01035">
    <property type="entry name" value="TCRTETA"/>
</dbReference>
<dbReference type="GO" id="GO:0022857">
    <property type="term" value="F:transmembrane transporter activity"/>
    <property type="evidence" value="ECO:0007669"/>
    <property type="project" value="InterPro"/>
</dbReference>
<comment type="subcellular location">
    <subcellularLocation>
        <location evidence="1">Membrane</location>
        <topology evidence="1">Multi-pass membrane protein</topology>
    </subcellularLocation>
</comment>
<evidence type="ECO:0000256" key="4">
    <source>
        <dbReference type="ARBA" id="ARBA00022989"/>
    </source>
</evidence>
<evidence type="ECO:0000256" key="3">
    <source>
        <dbReference type="ARBA" id="ARBA00022692"/>
    </source>
</evidence>
<evidence type="ECO:0000256" key="1">
    <source>
        <dbReference type="ARBA" id="ARBA00004141"/>
    </source>
</evidence>
<dbReference type="OrthoDB" id="9764259at2"/>
<keyword evidence="4 6" id="KW-1133">Transmembrane helix</keyword>